<protein>
    <submittedName>
        <fullName evidence="1">Uncharacterized protein</fullName>
    </submittedName>
</protein>
<evidence type="ECO:0000313" key="1">
    <source>
        <dbReference type="EMBL" id="KAG0259762.1"/>
    </source>
</evidence>
<gene>
    <name evidence="1" type="ORF">BG011_002373</name>
</gene>
<keyword evidence="2" id="KW-1185">Reference proteome</keyword>
<dbReference type="SUPFAM" id="SSF52047">
    <property type="entry name" value="RNI-like"/>
    <property type="match status" value="1"/>
</dbReference>
<name>A0A9P6U451_9FUNG</name>
<sequence>MLTIDSHLAESFLDAISSLKHLKHLTISHQKVSTTSTLQLLRICLLHPTLSELQCSFNLEEVPDDDKISGVGHGNGNQSGEDQGIDEETYTAHMSELTGFGAQLTDISREALQARTTHSGADPTTVKIKTLMLPSVAEGYPSSFLLPLLMSKVLDLERFHIPRLDELYQPELESVIRTYCKGLRHLTCPGYVDFSEGGEGNDIETTVAVIRACADQGLITFQGRYFLHERTVDALVQYHSSTLVEIESPKCHLVQSSLQQGILSTREQLTRFWVVSSEGGQAALQFRDILSSSWTCLGMRELCLTLGRGMSLESGVDGTFRALTAGSKEAQAMSREFLAEAAEAVYGQIGQLTQLEVLSLGCDMSEEAAVDSVEFEWDLTLTNGYLMQFRRLKRLRHLELRTDFWSRMGQREVEWMYETWPKLEQVTFMRTSTDKENPNEFVRYLPHWVWLQAKRPDLQISELLV</sequence>
<dbReference type="EMBL" id="JAAAJA010000175">
    <property type="protein sequence ID" value="KAG0259762.1"/>
    <property type="molecule type" value="Genomic_DNA"/>
</dbReference>
<dbReference type="Proteomes" id="UP000726737">
    <property type="component" value="Unassembled WGS sequence"/>
</dbReference>
<accession>A0A9P6U451</accession>
<proteinExistence type="predicted"/>
<dbReference type="OrthoDB" id="2405020at2759"/>
<evidence type="ECO:0000313" key="2">
    <source>
        <dbReference type="Proteomes" id="UP000726737"/>
    </source>
</evidence>
<reference evidence="1" key="1">
    <citation type="journal article" date="2020" name="Fungal Divers.">
        <title>Resolving the Mortierellaceae phylogeny through synthesis of multi-gene phylogenetics and phylogenomics.</title>
        <authorList>
            <person name="Vandepol N."/>
            <person name="Liber J."/>
            <person name="Desiro A."/>
            <person name="Na H."/>
            <person name="Kennedy M."/>
            <person name="Barry K."/>
            <person name="Grigoriev I.V."/>
            <person name="Miller A.N."/>
            <person name="O'Donnell K."/>
            <person name="Stajich J.E."/>
            <person name="Bonito G."/>
        </authorList>
    </citation>
    <scope>NUCLEOTIDE SEQUENCE</scope>
    <source>
        <strain evidence="1">KOD948</strain>
    </source>
</reference>
<organism evidence="1 2">
    <name type="scientific">Mortierella polycephala</name>
    <dbReference type="NCBI Taxonomy" id="41804"/>
    <lineage>
        <taxon>Eukaryota</taxon>
        <taxon>Fungi</taxon>
        <taxon>Fungi incertae sedis</taxon>
        <taxon>Mucoromycota</taxon>
        <taxon>Mortierellomycotina</taxon>
        <taxon>Mortierellomycetes</taxon>
        <taxon>Mortierellales</taxon>
        <taxon>Mortierellaceae</taxon>
        <taxon>Mortierella</taxon>
    </lineage>
</organism>
<dbReference type="AlphaFoldDB" id="A0A9P6U451"/>
<comment type="caution">
    <text evidence="1">The sequence shown here is derived from an EMBL/GenBank/DDBJ whole genome shotgun (WGS) entry which is preliminary data.</text>
</comment>